<feature type="compositionally biased region" description="Basic and acidic residues" evidence="2">
    <location>
        <begin position="465"/>
        <end position="481"/>
    </location>
</feature>
<protein>
    <submittedName>
        <fullName evidence="3">Uncharacterized protein</fullName>
    </submittedName>
</protein>
<feature type="compositionally biased region" description="Acidic residues" evidence="2">
    <location>
        <begin position="399"/>
        <end position="409"/>
    </location>
</feature>
<feature type="compositionally biased region" description="Polar residues" evidence="2">
    <location>
        <begin position="336"/>
        <end position="349"/>
    </location>
</feature>
<feature type="region of interest" description="Disordered" evidence="2">
    <location>
        <begin position="311"/>
        <end position="410"/>
    </location>
</feature>
<evidence type="ECO:0000313" key="3">
    <source>
        <dbReference type="EMBL" id="KAK3171970.1"/>
    </source>
</evidence>
<feature type="compositionally biased region" description="Basic residues" evidence="2">
    <location>
        <begin position="322"/>
        <end position="333"/>
    </location>
</feature>
<feature type="region of interest" description="Disordered" evidence="2">
    <location>
        <begin position="1"/>
        <end position="95"/>
    </location>
</feature>
<dbReference type="EMBL" id="JASNWA010000008">
    <property type="protein sequence ID" value="KAK3171970.1"/>
    <property type="molecule type" value="Genomic_DNA"/>
</dbReference>
<comment type="caution">
    <text evidence="3">The sequence shown here is derived from an EMBL/GenBank/DDBJ whole genome shotgun (WGS) entry which is preliminary data.</text>
</comment>
<gene>
    <name evidence="3" type="ORF">OEA41_004054</name>
</gene>
<accession>A0AAE0DJT1</accession>
<feature type="compositionally biased region" description="Basic and acidic residues" evidence="2">
    <location>
        <begin position="380"/>
        <end position="392"/>
    </location>
</feature>
<sequence length="508" mass="55532">MSDLAAPRTPRPESSMRRSGSRPSTSPVRAKDGSDKDAQLGYPARAFAITPPPSTQIPKPLAKSTQAKFPGRGEHSLASPPATLKTGPPITSNGLYGEVPSLESVEKMNEEELRRLVSELLPALGEARVTAAHSKLQHNLLAIETEESAKRAEVEHEATRREVQVLQEGSPVHRISFSPRSPQASMQRNLHLALAHCRELQTENTILEKRLRSSKKIIAQLDGQNADLKVTIHLLRQRIKENRDHLNEMQSSGAISINGTPILEYNTPLHKGTPRTPATHGRQLHEHNQTVGSQDPIDNLLLAGDYLNRQASSVPATPTPPRPRKIQHQHMRGAHSLSSLPQTPDQSRPVTADNPMITPSDRTMTDHRVSFSAPGTQLAYHEDSRAREDRDSTISVTDNEGDPFVDEDLPGSQASQLAASMLRRSLESPQNERSAAPSHTPDSSKLMQAKLFGHVKKPSLGRMEASPKRGGDISSHDEIVRSSKKARMADSGSARVGLGIKSWPSPGH</sequence>
<feature type="region of interest" description="Disordered" evidence="2">
    <location>
        <begin position="265"/>
        <end position="296"/>
    </location>
</feature>
<feature type="compositionally biased region" description="Polar residues" evidence="2">
    <location>
        <begin position="17"/>
        <end position="27"/>
    </location>
</feature>
<evidence type="ECO:0000256" key="1">
    <source>
        <dbReference type="SAM" id="Coils"/>
    </source>
</evidence>
<name>A0AAE0DJT1_9LECA</name>
<keyword evidence="4" id="KW-1185">Reference proteome</keyword>
<keyword evidence="1" id="KW-0175">Coiled coil</keyword>
<dbReference type="AlphaFoldDB" id="A0AAE0DJT1"/>
<dbReference type="Proteomes" id="UP001276659">
    <property type="component" value="Unassembled WGS sequence"/>
</dbReference>
<feature type="region of interest" description="Disordered" evidence="2">
    <location>
        <begin position="424"/>
        <end position="508"/>
    </location>
</feature>
<evidence type="ECO:0000313" key="4">
    <source>
        <dbReference type="Proteomes" id="UP001276659"/>
    </source>
</evidence>
<feature type="coiled-coil region" evidence="1">
    <location>
        <begin position="142"/>
        <end position="169"/>
    </location>
</feature>
<proteinExistence type="predicted"/>
<organism evidence="3 4">
    <name type="scientific">Lepraria neglecta</name>
    <dbReference type="NCBI Taxonomy" id="209136"/>
    <lineage>
        <taxon>Eukaryota</taxon>
        <taxon>Fungi</taxon>
        <taxon>Dikarya</taxon>
        <taxon>Ascomycota</taxon>
        <taxon>Pezizomycotina</taxon>
        <taxon>Lecanoromycetes</taxon>
        <taxon>OSLEUM clade</taxon>
        <taxon>Lecanoromycetidae</taxon>
        <taxon>Lecanorales</taxon>
        <taxon>Lecanorineae</taxon>
        <taxon>Stereocaulaceae</taxon>
        <taxon>Lepraria</taxon>
    </lineage>
</organism>
<feature type="compositionally biased region" description="Basic and acidic residues" evidence="2">
    <location>
        <begin position="29"/>
        <end position="38"/>
    </location>
</feature>
<evidence type="ECO:0000256" key="2">
    <source>
        <dbReference type="SAM" id="MobiDB-lite"/>
    </source>
</evidence>
<reference evidence="3" key="1">
    <citation type="submission" date="2022-11" db="EMBL/GenBank/DDBJ databases">
        <title>Chromosomal genome sequence assembly and mating type (MAT) locus characterization of the leprose asexual lichenized fungus Lepraria neglecta (Nyl.) Erichsen.</title>
        <authorList>
            <person name="Allen J.L."/>
            <person name="Pfeffer B."/>
        </authorList>
    </citation>
    <scope>NUCLEOTIDE SEQUENCE</scope>
    <source>
        <strain evidence="3">Allen 5258</strain>
    </source>
</reference>